<comment type="caution">
    <text evidence="1">The sequence shown here is derived from an EMBL/GenBank/DDBJ whole genome shotgun (WGS) entry which is preliminary data.</text>
</comment>
<name>A0A9W9LR07_9EURO</name>
<reference evidence="1" key="1">
    <citation type="submission" date="2022-11" db="EMBL/GenBank/DDBJ databases">
        <authorList>
            <person name="Petersen C."/>
        </authorList>
    </citation>
    <scope>NUCLEOTIDE SEQUENCE</scope>
    <source>
        <strain evidence="1">IBT 21917</strain>
    </source>
</reference>
<reference evidence="1" key="2">
    <citation type="journal article" date="2023" name="IMA Fungus">
        <title>Comparative genomic study of the Penicillium genus elucidates a diverse pangenome and 15 lateral gene transfer events.</title>
        <authorList>
            <person name="Petersen C."/>
            <person name="Sorensen T."/>
            <person name="Nielsen M.R."/>
            <person name="Sondergaard T.E."/>
            <person name="Sorensen J.L."/>
            <person name="Fitzpatrick D.A."/>
            <person name="Frisvad J.C."/>
            <person name="Nielsen K.L."/>
        </authorList>
    </citation>
    <scope>NUCLEOTIDE SEQUENCE</scope>
    <source>
        <strain evidence="1">IBT 21917</strain>
    </source>
</reference>
<dbReference type="OrthoDB" id="2922289at2759"/>
<evidence type="ECO:0000313" key="1">
    <source>
        <dbReference type="EMBL" id="KAJ5172136.1"/>
    </source>
</evidence>
<keyword evidence="2" id="KW-1185">Reference proteome</keyword>
<evidence type="ECO:0000313" key="2">
    <source>
        <dbReference type="Proteomes" id="UP001146351"/>
    </source>
</evidence>
<proteinExistence type="predicted"/>
<protein>
    <submittedName>
        <fullName evidence="1">Uncharacterized protein</fullName>
    </submittedName>
</protein>
<gene>
    <name evidence="1" type="ORF">N7492_004729</name>
</gene>
<dbReference type="AlphaFoldDB" id="A0A9W9LR07"/>
<dbReference type="Proteomes" id="UP001146351">
    <property type="component" value="Unassembled WGS sequence"/>
</dbReference>
<dbReference type="EMBL" id="JAPQKO010000003">
    <property type="protein sequence ID" value="KAJ5172136.1"/>
    <property type="molecule type" value="Genomic_DNA"/>
</dbReference>
<sequence>MWRSLDSDKRAKCLKAGPSDGVVLKDRLDQSLGDLCMMLSDWNLREIAESGPDYLLSILKHRATTSLLISTAMVSTGTLTVT</sequence>
<organism evidence="1 2">
    <name type="scientific">Penicillium capsulatum</name>
    <dbReference type="NCBI Taxonomy" id="69766"/>
    <lineage>
        <taxon>Eukaryota</taxon>
        <taxon>Fungi</taxon>
        <taxon>Dikarya</taxon>
        <taxon>Ascomycota</taxon>
        <taxon>Pezizomycotina</taxon>
        <taxon>Eurotiomycetes</taxon>
        <taxon>Eurotiomycetidae</taxon>
        <taxon>Eurotiales</taxon>
        <taxon>Aspergillaceae</taxon>
        <taxon>Penicillium</taxon>
    </lineage>
</organism>
<accession>A0A9W9LR07</accession>